<organism evidence="6 7">
    <name type="scientific">Fragilariopsis cylindrus CCMP1102</name>
    <dbReference type="NCBI Taxonomy" id="635003"/>
    <lineage>
        <taxon>Eukaryota</taxon>
        <taxon>Sar</taxon>
        <taxon>Stramenopiles</taxon>
        <taxon>Ochrophyta</taxon>
        <taxon>Bacillariophyta</taxon>
        <taxon>Bacillariophyceae</taxon>
        <taxon>Bacillariophycidae</taxon>
        <taxon>Bacillariales</taxon>
        <taxon>Bacillariaceae</taxon>
        <taxon>Fragilariopsis</taxon>
    </lineage>
</organism>
<dbReference type="Gene3D" id="1.10.30.10">
    <property type="entry name" value="High mobility group box domain"/>
    <property type="match status" value="1"/>
</dbReference>
<dbReference type="EMBL" id="KV784359">
    <property type="protein sequence ID" value="OEU15200.1"/>
    <property type="molecule type" value="Genomic_DNA"/>
</dbReference>
<evidence type="ECO:0000256" key="1">
    <source>
        <dbReference type="ARBA" id="ARBA00023125"/>
    </source>
</evidence>
<dbReference type="GO" id="GO:0003677">
    <property type="term" value="F:DNA binding"/>
    <property type="evidence" value="ECO:0007669"/>
    <property type="project" value="UniProtKB-UniRule"/>
</dbReference>
<dbReference type="GO" id="GO:0005634">
    <property type="term" value="C:nucleus"/>
    <property type="evidence" value="ECO:0007669"/>
    <property type="project" value="UniProtKB-UniRule"/>
</dbReference>
<dbReference type="AlphaFoldDB" id="A0A1E7FAJ7"/>
<feature type="DNA-binding region" description="HMG box" evidence="2">
    <location>
        <begin position="45"/>
        <end position="146"/>
    </location>
</feature>
<keyword evidence="1 2" id="KW-0238">DNA-binding</keyword>
<accession>A0A1E7FAJ7</accession>
<dbReference type="InterPro" id="IPR050342">
    <property type="entry name" value="HMGB"/>
</dbReference>
<keyword evidence="2" id="KW-0539">Nucleus</keyword>
<keyword evidence="7" id="KW-1185">Reference proteome</keyword>
<evidence type="ECO:0000256" key="2">
    <source>
        <dbReference type="PROSITE-ProRule" id="PRU00267"/>
    </source>
</evidence>
<keyword evidence="3" id="KW-0175">Coiled coil</keyword>
<feature type="compositionally biased region" description="Basic residues" evidence="4">
    <location>
        <begin position="30"/>
        <end position="47"/>
    </location>
</feature>
<protein>
    <recommendedName>
        <fullName evidence="5">HMG box domain-containing protein</fullName>
    </recommendedName>
</protein>
<evidence type="ECO:0000256" key="3">
    <source>
        <dbReference type="SAM" id="Coils"/>
    </source>
</evidence>
<name>A0A1E7FAJ7_9STRA</name>
<evidence type="ECO:0000259" key="5">
    <source>
        <dbReference type="PROSITE" id="PS50118"/>
    </source>
</evidence>
<dbReference type="PANTHER" id="PTHR48112">
    <property type="entry name" value="HIGH MOBILITY GROUP PROTEIN DSP1"/>
    <property type="match status" value="1"/>
</dbReference>
<evidence type="ECO:0000256" key="4">
    <source>
        <dbReference type="SAM" id="MobiDB-lite"/>
    </source>
</evidence>
<feature type="domain" description="HMG box" evidence="5">
    <location>
        <begin position="45"/>
        <end position="146"/>
    </location>
</feature>
<dbReference type="SUPFAM" id="SSF47095">
    <property type="entry name" value="HMG-box"/>
    <property type="match status" value="1"/>
</dbReference>
<evidence type="ECO:0000313" key="7">
    <source>
        <dbReference type="Proteomes" id="UP000095751"/>
    </source>
</evidence>
<dbReference type="OrthoDB" id="49508at2759"/>
<dbReference type="PROSITE" id="PS50118">
    <property type="entry name" value="HMG_BOX_2"/>
    <property type="match status" value="1"/>
</dbReference>
<feature type="region of interest" description="Disordered" evidence="4">
    <location>
        <begin position="168"/>
        <end position="199"/>
    </location>
</feature>
<gene>
    <name evidence="6" type="ORF">FRACYDRAFT_239876</name>
</gene>
<dbReference type="InterPro" id="IPR009071">
    <property type="entry name" value="HMG_box_dom"/>
</dbReference>
<dbReference type="PANTHER" id="PTHR48112:SF15">
    <property type="entry name" value="HMG BOX DOMAIN-CONTAINING PROTEIN"/>
    <property type="match status" value="1"/>
</dbReference>
<feature type="region of interest" description="Disordered" evidence="4">
    <location>
        <begin position="1"/>
        <end position="48"/>
    </location>
</feature>
<dbReference type="SMART" id="SM00398">
    <property type="entry name" value="HMG"/>
    <property type="match status" value="1"/>
</dbReference>
<sequence length="524" mass="58236">MNFSMDERKEACSTKKKTDKILDPSNPETKKKKPKRAWKKPKDKPKRPLSAYNMFFQNYRERIVSGKVGDATPEEITHSVEMVLQSKNRGPKRRQDRVSHNRISFGDLARTIADKWKILDPKSRSIYSHYAGKEKNRYRKEVLIWKQKKESEHDAELMARHANLLNSSTHTSVSRSSLHSSIGSDTTSSSSASNSLFDPSNSISSQLQLQLQQQEGCRDQNQNQIYPVVTTLESSMTQEGVIRRQQNILREQMGFKDNDSSQSWSNSSSFANAGGIGGGGNNNTTYPYPCVSPCGPRSMITPNDIMAVALQRQQYEQLEDITLQLHRLKQEQERMQQQIMDHPDMQTTGSRIAMNSTNTSSNVALDRSSHMNDLSVRYSNNNNQSISVDSLRCNFDSEERQRMEGAAGVGVSVGSSSGKIFPRGHSSCPGSFHAASGVAGQLLNRRHNFLFSIGDNVPISNVHGGGGVTGNNSNSNNNGHSSCPISFLASAATSFSRRNSLFDNVNGEPVDDDISPMMFSLDPK</sequence>
<feature type="coiled-coil region" evidence="3">
    <location>
        <begin position="311"/>
        <end position="338"/>
    </location>
</feature>
<dbReference type="InParanoid" id="A0A1E7FAJ7"/>
<dbReference type="KEGG" id="fcy:FRACYDRAFT_239876"/>
<reference evidence="6 7" key="1">
    <citation type="submission" date="2016-09" db="EMBL/GenBank/DDBJ databases">
        <title>Extensive genetic diversity and differential bi-allelic expression allows diatom success in the polar Southern Ocean.</title>
        <authorList>
            <consortium name="DOE Joint Genome Institute"/>
            <person name="Mock T."/>
            <person name="Otillar R.P."/>
            <person name="Strauss J."/>
            <person name="Dupont C."/>
            <person name="Frickenhaus S."/>
            <person name="Maumus F."/>
            <person name="Mcmullan M."/>
            <person name="Sanges R."/>
            <person name="Schmutz J."/>
            <person name="Toseland A."/>
            <person name="Valas R."/>
            <person name="Veluchamy A."/>
            <person name="Ward B.J."/>
            <person name="Allen A."/>
            <person name="Barry K."/>
            <person name="Falciatore A."/>
            <person name="Ferrante M."/>
            <person name="Fortunato A.E."/>
            <person name="Gloeckner G."/>
            <person name="Gruber A."/>
            <person name="Hipkin R."/>
            <person name="Janech M."/>
            <person name="Kroth P."/>
            <person name="Leese F."/>
            <person name="Lindquist E."/>
            <person name="Lyon B.R."/>
            <person name="Martin J."/>
            <person name="Mayer C."/>
            <person name="Parker M."/>
            <person name="Quesneville H."/>
            <person name="Raymond J."/>
            <person name="Uhlig C."/>
            <person name="Valentin K.U."/>
            <person name="Worden A.Z."/>
            <person name="Armbrust E.V."/>
            <person name="Bowler C."/>
            <person name="Green B."/>
            <person name="Moulton V."/>
            <person name="Van Oosterhout C."/>
            <person name="Grigoriev I."/>
        </authorList>
    </citation>
    <scope>NUCLEOTIDE SEQUENCE [LARGE SCALE GENOMIC DNA]</scope>
    <source>
        <strain evidence="6 7">CCMP1102</strain>
    </source>
</reference>
<evidence type="ECO:0000313" key="6">
    <source>
        <dbReference type="EMBL" id="OEU15200.1"/>
    </source>
</evidence>
<dbReference type="InterPro" id="IPR036910">
    <property type="entry name" value="HMG_box_dom_sf"/>
</dbReference>
<dbReference type="Proteomes" id="UP000095751">
    <property type="component" value="Unassembled WGS sequence"/>
</dbReference>
<proteinExistence type="predicted"/>
<feature type="compositionally biased region" description="Basic and acidic residues" evidence="4">
    <location>
        <begin position="1"/>
        <end position="13"/>
    </location>
</feature>